<evidence type="ECO:0000256" key="9">
    <source>
        <dbReference type="RuleBase" id="RU364073"/>
    </source>
</evidence>
<gene>
    <name evidence="9 12" type="primary">xylB</name>
    <name evidence="12" type="ORF">WMO24_14360</name>
</gene>
<evidence type="ECO:0000256" key="3">
    <source>
        <dbReference type="ARBA" id="ARBA00022679"/>
    </source>
</evidence>
<organism evidence="12 13">
    <name type="scientific">Ruthenibacterium intestinale</name>
    <dbReference type="NCBI Taxonomy" id="3133163"/>
    <lineage>
        <taxon>Bacteria</taxon>
        <taxon>Bacillati</taxon>
        <taxon>Bacillota</taxon>
        <taxon>Clostridia</taxon>
        <taxon>Eubacteriales</taxon>
        <taxon>Oscillospiraceae</taxon>
        <taxon>Ruthenibacterium</taxon>
    </lineage>
</organism>
<dbReference type="PROSITE" id="PS00933">
    <property type="entry name" value="FGGY_KINASES_1"/>
    <property type="match status" value="1"/>
</dbReference>
<evidence type="ECO:0000313" key="12">
    <source>
        <dbReference type="EMBL" id="MEQ2521600.1"/>
    </source>
</evidence>
<feature type="domain" description="Carbohydrate kinase FGGY C-terminal" evidence="11">
    <location>
        <begin position="255"/>
        <end position="450"/>
    </location>
</feature>
<dbReference type="RefSeq" id="WP_349217059.1">
    <property type="nucleotide sequence ID" value="NZ_JBBMFA010000111.1"/>
</dbReference>
<keyword evidence="13" id="KW-1185">Reference proteome</keyword>
<keyword evidence="2 9" id="KW-0859">Xylose metabolism</keyword>
<feature type="domain" description="Carbohydrate kinase FGGY N-terminal" evidence="10">
    <location>
        <begin position="4"/>
        <end position="246"/>
    </location>
</feature>
<evidence type="ECO:0000256" key="1">
    <source>
        <dbReference type="ARBA" id="ARBA00009156"/>
    </source>
</evidence>
<keyword evidence="4 9" id="KW-0547">Nucleotide-binding</keyword>
<evidence type="ECO:0000259" key="10">
    <source>
        <dbReference type="Pfam" id="PF00370"/>
    </source>
</evidence>
<dbReference type="InterPro" id="IPR000577">
    <property type="entry name" value="Carb_kinase_FGGY"/>
</dbReference>
<comment type="caution">
    <text evidence="12">The sequence shown here is derived from an EMBL/GenBank/DDBJ whole genome shotgun (WGS) entry which is preliminary data.</text>
</comment>
<dbReference type="CDD" id="cd07805">
    <property type="entry name" value="ASKHA_NBD_FGGY_CvXK-like"/>
    <property type="match status" value="1"/>
</dbReference>
<dbReference type="InterPro" id="IPR018485">
    <property type="entry name" value="FGGY_C"/>
</dbReference>
<keyword evidence="3 8" id="KW-0808">Transferase</keyword>
<evidence type="ECO:0000256" key="7">
    <source>
        <dbReference type="ARBA" id="ARBA00023277"/>
    </source>
</evidence>
<comment type="catalytic activity">
    <reaction evidence="9">
        <text>D-xylulose + ATP = D-xylulose 5-phosphate + ADP + H(+)</text>
        <dbReference type="Rhea" id="RHEA:10964"/>
        <dbReference type="ChEBI" id="CHEBI:15378"/>
        <dbReference type="ChEBI" id="CHEBI:17140"/>
        <dbReference type="ChEBI" id="CHEBI:30616"/>
        <dbReference type="ChEBI" id="CHEBI:57737"/>
        <dbReference type="ChEBI" id="CHEBI:456216"/>
        <dbReference type="EC" id="2.7.1.17"/>
    </reaction>
</comment>
<accession>A0ABV1GIC4</accession>
<dbReference type="InterPro" id="IPR018483">
    <property type="entry name" value="Carb_kinase_FGGY_CS"/>
</dbReference>
<dbReference type="PANTHER" id="PTHR43095:SF5">
    <property type="entry name" value="XYLULOSE KINASE"/>
    <property type="match status" value="1"/>
</dbReference>
<dbReference type="EC" id="2.7.1.17" evidence="9"/>
<evidence type="ECO:0000259" key="11">
    <source>
        <dbReference type="Pfam" id="PF02782"/>
    </source>
</evidence>
<dbReference type="Pfam" id="PF02782">
    <property type="entry name" value="FGGY_C"/>
    <property type="match status" value="1"/>
</dbReference>
<reference evidence="12 13" key="1">
    <citation type="submission" date="2024-03" db="EMBL/GenBank/DDBJ databases">
        <title>Human intestinal bacterial collection.</title>
        <authorList>
            <person name="Pauvert C."/>
            <person name="Hitch T.C.A."/>
            <person name="Clavel T."/>
        </authorList>
    </citation>
    <scope>NUCLEOTIDE SEQUENCE [LARGE SCALE GENOMIC DNA]</scope>
    <source>
        <strain evidence="12 13">CLA-JM-H11</strain>
    </source>
</reference>
<dbReference type="SUPFAM" id="SSF53067">
    <property type="entry name" value="Actin-like ATPase domain"/>
    <property type="match status" value="2"/>
</dbReference>
<evidence type="ECO:0000256" key="8">
    <source>
        <dbReference type="RuleBase" id="RU003733"/>
    </source>
</evidence>
<evidence type="ECO:0000256" key="6">
    <source>
        <dbReference type="ARBA" id="ARBA00022840"/>
    </source>
</evidence>
<evidence type="ECO:0000256" key="4">
    <source>
        <dbReference type="ARBA" id="ARBA00022741"/>
    </source>
</evidence>
<evidence type="ECO:0000256" key="5">
    <source>
        <dbReference type="ARBA" id="ARBA00022777"/>
    </source>
</evidence>
<sequence length="506" mass="55759">MAVYLMAHDLGTTGNKATLFSVDGTLVAHTVYPYPTRYFNSTWAEQDPRNWWKAVCETSRRLLEQVPAGDIAAVAFSGQMMGCVCLGKRGELLRDGIIWADQRAVQQAQNLEKDISQQEFYRITGHRISASYSLEKLMWVKDHEPDVFSKLGKCLNPKDYVVYQLTGELATDYSDASGTNAFDLNRMCWSTDILRLAGVDEKFFPEVFPSTHIAGRVTERAAAQCGLLAGTPVILGGGDGVCAAVGAGSVKENSAYAYLGSSSWIAYSSHQPVYDPQMRTFNWAHIVPGYFAPTGTMQAAGNSLSFMKNNLCKDLIEAVCQTGGDVYEAMDREIEMSSCGAGGLLYLPYLLGERSPRWSPEARAAFIGLKMEHQRKDLLRATVEGIAMNLEIIFKVFRQHADIENIHLIGGLAKGKIVAQILTDVLGCNTMRMNYLEEATSIGAAVTAGVGVGALKNFESVEHFVQAQEALSPQPEAQRQYEKLKPIFDEAYFALQSVYRRLASLQ</sequence>
<evidence type="ECO:0000256" key="2">
    <source>
        <dbReference type="ARBA" id="ARBA00022629"/>
    </source>
</evidence>
<dbReference type="Pfam" id="PF00370">
    <property type="entry name" value="FGGY_N"/>
    <property type="match status" value="1"/>
</dbReference>
<keyword evidence="7 9" id="KW-0119">Carbohydrate metabolism</keyword>
<keyword evidence="5 8" id="KW-0418">Kinase</keyword>
<dbReference type="Gene3D" id="3.30.420.40">
    <property type="match status" value="2"/>
</dbReference>
<dbReference type="GO" id="GO:0004856">
    <property type="term" value="F:D-xylulokinase activity"/>
    <property type="evidence" value="ECO:0007669"/>
    <property type="project" value="UniProtKB-EC"/>
</dbReference>
<dbReference type="PROSITE" id="PS00445">
    <property type="entry name" value="FGGY_KINASES_2"/>
    <property type="match status" value="1"/>
</dbReference>
<dbReference type="InterPro" id="IPR006000">
    <property type="entry name" value="Xylulokinase"/>
</dbReference>
<keyword evidence="6 9" id="KW-0067">ATP-binding</keyword>
<evidence type="ECO:0000313" key="13">
    <source>
        <dbReference type="Proteomes" id="UP001477672"/>
    </source>
</evidence>
<comment type="similarity">
    <text evidence="1 8">Belongs to the FGGY kinase family.</text>
</comment>
<name>A0ABV1GIC4_9FIRM</name>
<dbReference type="InterPro" id="IPR050406">
    <property type="entry name" value="FGGY_Carb_Kinase"/>
</dbReference>
<dbReference type="EMBL" id="JBBMFA010000111">
    <property type="protein sequence ID" value="MEQ2521600.1"/>
    <property type="molecule type" value="Genomic_DNA"/>
</dbReference>
<dbReference type="Proteomes" id="UP001477672">
    <property type="component" value="Unassembled WGS sequence"/>
</dbReference>
<dbReference type="PIRSF" id="PIRSF000538">
    <property type="entry name" value="GlpK"/>
    <property type="match status" value="1"/>
</dbReference>
<dbReference type="InterPro" id="IPR043129">
    <property type="entry name" value="ATPase_NBD"/>
</dbReference>
<protein>
    <recommendedName>
        <fullName evidence="9">Xylulose kinase</fullName>
        <shortName evidence="9">Xylulokinase</shortName>
        <ecNumber evidence="9">2.7.1.17</ecNumber>
    </recommendedName>
</protein>
<dbReference type="InterPro" id="IPR018484">
    <property type="entry name" value="FGGY_N"/>
</dbReference>
<dbReference type="NCBIfam" id="TIGR01312">
    <property type="entry name" value="XylB"/>
    <property type="match status" value="1"/>
</dbReference>
<proteinExistence type="inferred from homology"/>
<dbReference type="PANTHER" id="PTHR43095">
    <property type="entry name" value="SUGAR KINASE"/>
    <property type="match status" value="1"/>
</dbReference>